<dbReference type="Proteomes" id="UP000291191">
    <property type="component" value="Unassembled WGS sequence"/>
</dbReference>
<dbReference type="GO" id="GO:0008061">
    <property type="term" value="F:chitin binding"/>
    <property type="evidence" value="ECO:0007669"/>
    <property type="project" value="InterPro"/>
</dbReference>
<evidence type="ECO:0000256" key="5">
    <source>
        <dbReference type="RuleBase" id="RU000489"/>
    </source>
</evidence>
<evidence type="ECO:0000256" key="3">
    <source>
        <dbReference type="ARBA" id="ARBA00022801"/>
    </source>
</evidence>
<organism evidence="7 8">
    <name type="scientific">Bacteroides intestinalis</name>
    <dbReference type="NCBI Taxonomy" id="329854"/>
    <lineage>
        <taxon>Bacteria</taxon>
        <taxon>Pseudomonadati</taxon>
        <taxon>Bacteroidota</taxon>
        <taxon>Bacteroidia</taxon>
        <taxon>Bacteroidales</taxon>
        <taxon>Bacteroidaceae</taxon>
        <taxon>Bacteroides</taxon>
    </lineage>
</organism>
<keyword evidence="3 5" id="KW-0378">Hydrolase</keyword>
<comment type="caution">
    <text evidence="7">The sequence shown here is derived from an EMBL/GenBank/DDBJ whole genome shotgun (WGS) entry which is preliminary data.</text>
</comment>
<dbReference type="PROSITE" id="PS51910">
    <property type="entry name" value="GH18_2"/>
    <property type="match status" value="1"/>
</dbReference>
<evidence type="ECO:0000256" key="4">
    <source>
        <dbReference type="ARBA" id="ARBA00023295"/>
    </source>
</evidence>
<evidence type="ECO:0000256" key="2">
    <source>
        <dbReference type="ARBA" id="ARBA00012729"/>
    </source>
</evidence>
<keyword evidence="8" id="KW-1185">Reference proteome</keyword>
<keyword evidence="4 5" id="KW-0326">Glycosidase</keyword>
<gene>
    <name evidence="7" type="ORF">EAJ06_05230</name>
</gene>
<sequence length="623" mass="69658">MKKIIFIVIAIILGLSSCHDDDYITGVPSFGPPEVNNMAERVNGRVALGYVTYYGKMLPDPTYMTHINYAFAELYVKNNVYQKFDLQGDKERFNQVKKLKERNSNLKILLSFTNSVSNTGNSQDGGFSALAKSPEMRKQFAQDCKKFVQQEGIDGIDIDWEFPGMTFGSNAYDPLVDVENFTLLMKDLRETLSSSTLLTYAGYCKNKQPQGAGWKYIDVKAVDPYVDFVNIMTYDLVGAPGHQSPLNKPSATWDCQRSVNEYLSAGVPANKLVLGIPFYGRAHFNSGGSINYRDIVDFSAGEGYVIDNWDEEGSVPYVTKNGVFYCGYDNPRSIAAKGTWLLGLGMKGMMFWDYDGDDNQGTLRNALWNAVMQEDKDAQLHDFINNSDGYKALVTSCDKIISTGQYMAGTLIEETTTYPNYEGYPVKLYEYSTGKDVQTGVQKKGKVYMLNPTAEKLATWIATAVWKAKGDTDTDAMAAVLKHIQLQSGAQFPVCGIVYEDMDNSGYYPYLFKDGVTVYAADRSKWATEDPAHPGNYSCTDDQLNYDVKVTNNDLNTYTGTYARICGTLREDYKAYGGTVDVGTSDSKETRSIKWLDVVRDLYKEAWNSNENKLITAWAKANL</sequence>
<dbReference type="InterPro" id="IPR001223">
    <property type="entry name" value="Glyco_hydro18_cat"/>
</dbReference>
<dbReference type="SMART" id="SM00636">
    <property type="entry name" value="Glyco_18"/>
    <property type="match status" value="1"/>
</dbReference>
<protein>
    <recommendedName>
        <fullName evidence="2">chitinase</fullName>
        <ecNumber evidence="2">3.2.1.14</ecNumber>
    </recommendedName>
</protein>
<reference evidence="7 8" key="1">
    <citation type="journal article" date="2019" name="Science, e1252229">
        <title>Invertible promoters mediate bacterial phase variation, antibiotic resistance, and host adaptation in the gut.</title>
        <authorList>
            <person name="Jiang X."/>
            <person name="Hall A.B."/>
            <person name="Arthur T.D."/>
            <person name="Plichta D.R."/>
            <person name="Covington C.T."/>
            <person name="Poyet M."/>
            <person name="Crothers J."/>
            <person name="Moses P.L."/>
            <person name="Tolonen A.C."/>
            <person name="Vlamakis H."/>
            <person name="Alm E.J."/>
            <person name="Xavier R.J."/>
        </authorList>
    </citation>
    <scope>NUCLEOTIDE SEQUENCE [LARGE SCALE GENOMIC DNA]</scope>
    <source>
        <strain evidence="8">bf_0095</strain>
    </source>
</reference>
<evidence type="ECO:0000259" key="6">
    <source>
        <dbReference type="PROSITE" id="PS51910"/>
    </source>
</evidence>
<dbReference type="EC" id="3.2.1.14" evidence="2"/>
<dbReference type="RefSeq" id="WP_117707188.1">
    <property type="nucleotide sequence ID" value="NZ_JAQDHL010000002.1"/>
</dbReference>
<dbReference type="Gene3D" id="3.20.20.80">
    <property type="entry name" value="Glycosidases"/>
    <property type="match status" value="1"/>
</dbReference>
<dbReference type="InterPro" id="IPR050314">
    <property type="entry name" value="Glycosyl_Hydrlase_18"/>
</dbReference>
<dbReference type="PANTHER" id="PTHR11177:SF317">
    <property type="entry name" value="CHITINASE 12-RELATED"/>
    <property type="match status" value="1"/>
</dbReference>
<dbReference type="OrthoDB" id="9775889at2"/>
<dbReference type="PROSITE" id="PS01095">
    <property type="entry name" value="GH18_1"/>
    <property type="match status" value="1"/>
</dbReference>
<evidence type="ECO:0000256" key="1">
    <source>
        <dbReference type="ARBA" id="ARBA00000822"/>
    </source>
</evidence>
<accession>A0A3E4KW27</accession>
<dbReference type="InterPro" id="IPR017853">
    <property type="entry name" value="GH"/>
</dbReference>
<dbReference type="PROSITE" id="PS51257">
    <property type="entry name" value="PROKAR_LIPOPROTEIN"/>
    <property type="match status" value="1"/>
</dbReference>
<evidence type="ECO:0000313" key="7">
    <source>
        <dbReference type="EMBL" id="RYT81925.1"/>
    </source>
</evidence>
<dbReference type="Pfam" id="PF00704">
    <property type="entry name" value="Glyco_hydro_18"/>
    <property type="match status" value="1"/>
</dbReference>
<dbReference type="InterPro" id="IPR001579">
    <property type="entry name" value="Glyco_hydro_18_chit_AS"/>
</dbReference>
<dbReference type="PANTHER" id="PTHR11177">
    <property type="entry name" value="CHITINASE"/>
    <property type="match status" value="1"/>
</dbReference>
<dbReference type="EMBL" id="RCXO01000004">
    <property type="protein sequence ID" value="RYT81925.1"/>
    <property type="molecule type" value="Genomic_DNA"/>
</dbReference>
<dbReference type="SUPFAM" id="SSF51445">
    <property type="entry name" value="(Trans)glycosidases"/>
    <property type="match status" value="1"/>
</dbReference>
<proteinExistence type="predicted"/>
<dbReference type="GO" id="GO:0005975">
    <property type="term" value="P:carbohydrate metabolic process"/>
    <property type="evidence" value="ECO:0007669"/>
    <property type="project" value="InterPro"/>
</dbReference>
<feature type="domain" description="GH18" evidence="6">
    <location>
        <begin position="35"/>
        <end position="374"/>
    </location>
</feature>
<evidence type="ECO:0000313" key="8">
    <source>
        <dbReference type="Proteomes" id="UP000291191"/>
    </source>
</evidence>
<comment type="catalytic activity">
    <reaction evidence="1">
        <text>Random endo-hydrolysis of N-acetyl-beta-D-glucosaminide (1-&gt;4)-beta-linkages in chitin and chitodextrins.</text>
        <dbReference type="EC" id="3.2.1.14"/>
    </reaction>
</comment>
<dbReference type="InterPro" id="IPR011583">
    <property type="entry name" value="Chitinase_II/V-like_cat"/>
</dbReference>
<dbReference type="AlphaFoldDB" id="A0A3E4KW27"/>
<dbReference type="GO" id="GO:0008843">
    <property type="term" value="F:endochitinase activity"/>
    <property type="evidence" value="ECO:0007669"/>
    <property type="project" value="UniProtKB-EC"/>
</dbReference>
<name>A0A3E4KW27_9BACE</name>